<dbReference type="EMBL" id="AP024749">
    <property type="protein sequence ID" value="BCY27383.1"/>
    <property type="molecule type" value="Genomic_DNA"/>
</dbReference>
<reference evidence="1 2" key="1">
    <citation type="submission" date="2021-06" db="EMBL/GenBank/DDBJ databases">
        <title>Whole genome sequences of Flavobacterium sp. KK2020170 and assembly.</title>
        <authorList>
            <person name="Kitahara K."/>
            <person name="Miyoshi S."/>
            <person name="Uesaka K."/>
        </authorList>
    </citation>
    <scope>NUCLEOTIDE SEQUENCE [LARGE SCALE GENOMIC DNA]</scope>
    <source>
        <strain evidence="1 2">KK2020170</strain>
    </source>
</reference>
<dbReference type="Proteomes" id="UP000825258">
    <property type="component" value="Chromosome"/>
</dbReference>
<proteinExistence type="predicted"/>
<evidence type="ECO:0000313" key="2">
    <source>
        <dbReference type="Proteomes" id="UP000825258"/>
    </source>
</evidence>
<sequence>MNIKSASLLIFFLLIFDNVYSFDYEYVGVLKFSNSQLVSYRLSFKIENGKISGYSITDIHGENETKNLIIGSYNSNTNVLFIKEGDLVYTKSKIVQTDFCSLQFKTTVNLNKNQNIKSDFNSFFNNKEKCIDGKVILSTEVKAEKKLSKFDKKIDSSKKIDDDVKEEINLVKMLNELKLNVLRKDETTSVLVKSKEVKLIIFDSAKEDNDKIDLSLNGKKLLENYTVLNKPKELIISLKDKINDIKVTALNNGDMYQNTSKIVLVYDGKEIEMLTNLSVNESTTIKLINQ</sequence>
<keyword evidence="2" id="KW-1185">Reference proteome</keyword>
<organism evidence="1 2">
    <name type="scientific">Flavobacterium okayamense</name>
    <dbReference type="NCBI Taxonomy" id="2830782"/>
    <lineage>
        <taxon>Bacteria</taxon>
        <taxon>Pseudomonadati</taxon>
        <taxon>Bacteroidota</taxon>
        <taxon>Flavobacteriia</taxon>
        <taxon>Flavobacteriales</taxon>
        <taxon>Flavobacteriaceae</taxon>
        <taxon>Flavobacterium</taxon>
    </lineage>
</organism>
<evidence type="ECO:0000313" key="1">
    <source>
        <dbReference type="EMBL" id="BCY27383.1"/>
    </source>
</evidence>
<dbReference type="RefSeq" id="WP_221259009.1">
    <property type="nucleotide sequence ID" value="NZ_AP024749.1"/>
</dbReference>
<accession>A0ABM7S7R1</accession>
<name>A0ABM7S7R1_9FLAO</name>
<gene>
    <name evidence="1" type="ORF">KK2020170_02510</name>
</gene>
<protein>
    <submittedName>
        <fullName evidence="1">Uncharacterized protein</fullName>
    </submittedName>
</protein>